<protein>
    <submittedName>
        <fullName evidence="1">Uncharacterized protein</fullName>
    </submittedName>
</protein>
<organism evidence="1 2">
    <name type="scientific">Pistacia integerrima</name>
    <dbReference type="NCBI Taxonomy" id="434235"/>
    <lineage>
        <taxon>Eukaryota</taxon>
        <taxon>Viridiplantae</taxon>
        <taxon>Streptophyta</taxon>
        <taxon>Embryophyta</taxon>
        <taxon>Tracheophyta</taxon>
        <taxon>Spermatophyta</taxon>
        <taxon>Magnoliopsida</taxon>
        <taxon>eudicotyledons</taxon>
        <taxon>Gunneridae</taxon>
        <taxon>Pentapetalae</taxon>
        <taxon>rosids</taxon>
        <taxon>malvids</taxon>
        <taxon>Sapindales</taxon>
        <taxon>Anacardiaceae</taxon>
        <taxon>Pistacia</taxon>
    </lineage>
</organism>
<reference evidence="2" key="1">
    <citation type="journal article" date="2023" name="G3 (Bethesda)">
        <title>Genome assembly and association tests identify interacting loci associated with vigor, precocity, and sex in interspecific pistachio rootstocks.</title>
        <authorList>
            <person name="Palmer W."/>
            <person name="Jacygrad E."/>
            <person name="Sagayaradj S."/>
            <person name="Cavanaugh K."/>
            <person name="Han R."/>
            <person name="Bertier L."/>
            <person name="Beede B."/>
            <person name="Kafkas S."/>
            <person name="Golino D."/>
            <person name="Preece J."/>
            <person name="Michelmore R."/>
        </authorList>
    </citation>
    <scope>NUCLEOTIDE SEQUENCE [LARGE SCALE GENOMIC DNA]</scope>
</reference>
<accession>A0ACC0ZNP4</accession>
<name>A0ACC0ZNP4_9ROSI</name>
<proteinExistence type="predicted"/>
<dbReference type="EMBL" id="CM047736">
    <property type="protein sequence ID" value="KAJ0054428.1"/>
    <property type="molecule type" value="Genomic_DNA"/>
</dbReference>
<dbReference type="Proteomes" id="UP001163603">
    <property type="component" value="Chromosome 1"/>
</dbReference>
<evidence type="ECO:0000313" key="2">
    <source>
        <dbReference type="Proteomes" id="UP001163603"/>
    </source>
</evidence>
<comment type="caution">
    <text evidence="1">The sequence shown here is derived from an EMBL/GenBank/DDBJ whole genome shotgun (WGS) entry which is preliminary data.</text>
</comment>
<sequence length="20" mass="2214">MVNFGGNKGRQQALSSHLRI</sequence>
<evidence type="ECO:0000313" key="1">
    <source>
        <dbReference type="EMBL" id="KAJ0054428.1"/>
    </source>
</evidence>
<keyword evidence="2" id="KW-1185">Reference proteome</keyword>
<gene>
    <name evidence="1" type="ORF">Pint_03078</name>
</gene>